<organism evidence="1 2">
    <name type="scientific">Actinomadura rugatobispora</name>
    <dbReference type="NCBI Taxonomy" id="1994"/>
    <lineage>
        <taxon>Bacteria</taxon>
        <taxon>Bacillati</taxon>
        <taxon>Actinomycetota</taxon>
        <taxon>Actinomycetes</taxon>
        <taxon>Streptosporangiales</taxon>
        <taxon>Thermomonosporaceae</taxon>
        <taxon>Actinomadura</taxon>
    </lineage>
</organism>
<gene>
    <name evidence="1" type="ORF">ACFPZN_27950</name>
</gene>
<protein>
    <submittedName>
        <fullName evidence="1">Uncharacterized protein</fullName>
    </submittedName>
</protein>
<dbReference type="Proteomes" id="UP001596074">
    <property type="component" value="Unassembled WGS sequence"/>
</dbReference>
<sequence length="226" mass="25008">MLRLQDHRTGQALELPPNAMHVHVHSGRERALVTADLLRRLAERSRRRVTLTRAAQVRPKADFSELNLPEVEVATEGELPGGAIWVGSEDVLDHRCLIVPPERYTWDELAESASTDPLCVRLAILRERYREPDEMDGDLVVEAGRDLAHWREAMAEWATRPGRPMDRPYATKAEAALADDLDSPTALAVLDDLTADPDVAPGAKLETVIHLDLILGLDLVSGIGRA</sequence>
<evidence type="ECO:0000313" key="2">
    <source>
        <dbReference type="Proteomes" id="UP001596074"/>
    </source>
</evidence>
<comment type="caution">
    <text evidence="1">The sequence shown here is derived from an EMBL/GenBank/DDBJ whole genome shotgun (WGS) entry which is preliminary data.</text>
</comment>
<dbReference type="EMBL" id="JBHSON010000042">
    <property type="protein sequence ID" value="MFC5749472.1"/>
    <property type="molecule type" value="Genomic_DNA"/>
</dbReference>
<accession>A0ABW1A493</accession>
<proteinExistence type="predicted"/>
<reference evidence="2" key="1">
    <citation type="journal article" date="2019" name="Int. J. Syst. Evol. Microbiol.">
        <title>The Global Catalogue of Microorganisms (GCM) 10K type strain sequencing project: providing services to taxonomists for standard genome sequencing and annotation.</title>
        <authorList>
            <consortium name="The Broad Institute Genomics Platform"/>
            <consortium name="The Broad Institute Genome Sequencing Center for Infectious Disease"/>
            <person name="Wu L."/>
            <person name="Ma J."/>
        </authorList>
    </citation>
    <scope>NUCLEOTIDE SEQUENCE [LARGE SCALE GENOMIC DNA]</scope>
    <source>
        <strain evidence="2">KCTC 42087</strain>
    </source>
</reference>
<dbReference type="Gene3D" id="1.20.120.640">
    <property type="entry name" value="Anticodon-binding domain of a subclass of class I aminoacyl-tRNA synthetases"/>
    <property type="match status" value="1"/>
</dbReference>
<evidence type="ECO:0000313" key="1">
    <source>
        <dbReference type="EMBL" id="MFC5749472.1"/>
    </source>
</evidence>
<name>A0ABW1A493_9ACTN</name>
<dbReference type="RefSeq" id="WP_378285194.1">
    <property type="nucleotide sequence ID" value="NZ_JBHSON010000042.1"/>
</dbReference>
<keyword evidence="2" id="KW-1185">Reference proteome</keyword>